<comment type="caution">
    <text evidence="1">The sequence shown here is derived from an EMBL/GenBank/DDBJ whole genome shotgun (WGS) entry which is preliminary data.</text>
</comment>
<evidence type="ECO:0000313" key="2">
    <source>
        <dbReference type="Proteomes" id="UP001396334"/>
    </source>
</evidence>
<reference evidence="1 2" key="1">
    <citation type="journal article" date="2024" name="G3 (Bethesda)">
        <title>Genome assembly of Hibiscus sabdariffa L. provides insights into metabolisms of medicinal natural products.</title>
        <authorList>
            <person name="Kim T."/>
        </authorList>
    </citation>
    <scope>NUCLEOTIDE SEQUENCE [LARGE SCALE GENOMIC DNA]</scope>
    <source>
        <strain evidence="1">TK-2024</strain>
        <tissue evidence="1">Old leaves</tissue>
    </source>
</reference>
<keyword evidence="2" id="KW-1185">Reference proteome</keyword>
<proteinExistence type="predicted"/>
<sequence>MHYLTEVEKVILFDGGEKLWTNVRPVATDVGSSVPGCGTNSGSGHGLDTTADAACKLPTNTVPRCMSHLGVESSMAQPSRVEFPGSGAGELVTPISPSDRISSGAVIC</sequence>
<protein>
    <submittedName>
        <fullName evidence="1">Uncharacterized protein</fullName>
    </submittedName>
</protein>
<evidence type="ECO:0000313" key="1">
    <source>
        <dbReference type="EMBL" id="KAK8983106.1"/>
    </source>
</evidence>
<dbReference type="EMBL" id="JBBPBN010000082">
    <property type="protein sequence ID" value="KAK8983106.1"/>
    <property type="molecule type" value="Genomic_DNA"/>
</dbReference>
<gene>
    <name evidence="1" type="ORF">V6N11_057863</name>
</gene>
<name>A0ABR2P3Y1_9ROSI</name>
<accession>A0ABR2P3Y1</accession>
<organism evidence="1 2">
    <name type="scientific">Hibiscus sabdariffa</name>
    <name type="common">roselle</name>
    <dbReference type="NCBI Taxonomy" id="183260"/>
    <lineage>
        <taxon>Eukaryota</taxon>
        <taxon>Viridiplantae</taxon>
        <taxon>Streptophyta</taxon>
        <taxon>Embryophyta</taxon>
        <taxon>Tracheophyta</taxon>
        <taxon>Spermatophyta</taxon>
        <taxon>Magnoliopsida</taxon>
        <taxon>eudicotyledons</taxon>
        <taxon>Gunneridae</taxon>
        <taxon>Pentapetalae</taxon>
        <taxon>rosids</taxon>
        <taxon>malvids</taxon>
        <taxon>Malvales</taxon>
        <taxon>Malvaceae</taxon>
        <taxon>Malvoideae</taxon>
        <taxon>Hibiscus</taxon>
    </lineage>
</organism>
<dbReference type="Proteomes" id="UP001396334">
    <property type="component" value="Unassembled WGS sequence"/>
</dbReference>